<evidence type="ECO:0000256" key="2">
    <source>
        <dbReference type="SAM" id="Phobius"/>
    </source>
</evidence>
<dbReference type="RefSeq" id="WP_177144344.1">
    <property type="nucleotide sequence ID" value="NZ_JACAPU010000015.1"/>
</dbReference>
<evidence type="ECO:0000313" key="5">
    <source>
        <dbReference type="EMBL" id="NWB47667.1"/>
    </source>
</evidence>
<dbReference type="AlphaFoldDB" id="A0A7Y8BL56"/>
<dbReference type="GO" id="GO:0055085">
    <property type="term" value="P:transmembrane transport"/>
    <property type="evidence" value="ECO:0007669"/>
    <property type="project" value="InterPro"/>
</dbReference>
<name>A0A7Y8BL56_9PSED</name>
<feature type="domain" description="Multidrug resistance protein MdtA-like barrel-sandwich hybrid" evidence="3">
    <location>
        <begin position="66"/>
        <end position="259"/>
    </location>
</feature>
<dbReference type="InterPro" id="IPR050739">
    <property type="entry name" value="MFP"/>
</dbReference>
<sequence length="382" mass="40783">MTNLSSAAAPELAVQKKPVLLKRLLLLTVVTGAVVFAGFYGLHWWTVGRFIESTDDAYIGADVTVIGPKVPGYIAELKVTDNQFVHAGDLLVKIDDRDYVAALQKAEGAVAAQQAQLANLDATEQLQHAVISQARAGIDAANAETVRSRNDHARYESLVGRSAVSVESAQRVDATFKTAQANGAKAQATLLANQRQVDVIETQKLQAKAALMQAVAERDMARLNLSYTELRAPVDGVIGNRRARVGAFAAAGSQLLSVVPKQGLWVDANFKEDQLTHMLPGQAVTIRADVLPGKVFHGHLDSLAPATGAQFSVLPPENATGNFTKIVQRVPVRVMLDQADGVLGQLRPGLSVTAEVDTLHTTNGVVIRPADEETARQLVSTP</sequence>
<comment type="similarity">
    <text evidence="1">Belongs to the membrane fusion protein (MFP) (TC 8.A.1) family.</text>
</comment>
<dbReference type="InterPro" id="IPR058625">
    <property type="entry name" value="MdtA-like_BSH"/>
</dbReference>
<dbReference type="PANTHER" id="PTHR30386:SF24">
    <property type="entry name" value="MULTIDRUG RESISTANCE EFFLUX PUMP"/>
    <property type="match status" value="1"/>
</dbReference>
<dbReference type="Proteomes" id="UP000582981">
    <property type="component" value="Unassembled WGS sequence"/>
</dbReference>
<dbReference type="SUPFAM" id="SSF111369">
    <property type="entry name" value="HlyD-like secretion proteins"/>
    <property type="match status" value="2"/>
</dbReference>
<feature type="transmembrane region" description="Helical" evidence="2">
    <location>
        <begin position="24"/>
        <end position="45"/>
    </location>
</feature>
<keyword evidence="2" id="KW-0472">Membrane</keyword>
<accession>A0A7Y8BL56</accession>
<evidence type="ECO:0000313" key="6">
    <source>
        <dbReference type="Proteomes" id="UP000582981"/>
    </source>
</evidence>
<dbReference type="Pfam" id="PF25917">
    <property type="entry name" value="BSH_RND"/>
    <property type="match status" value="1"/>
</dbReference>
<comment type="caution">
    <text evidence="5">The sequence shown here is derived from an EMBL/GenBank/DDBJ whole genome shotgun (WGS) entry which is preliminary data.</text>
</comment>
<gene>
    <name evidence="5" type="ORF">HX829_14320</name>
</gene>
<evidence type="ECO:0000259" key="3">
    <source>
        <dbReference type="Pfam" id="PF25917"/>
    </source>
</evidence>
<proteinExistence type="inferred from homology"/>
<reference evidence="5 6" key="1">
    <citation type="submission" date="2020-04" db="EMBL/GenBank/DDBJ databases">
        <title>Molecular characterization of pseudomonads from Agaricus bisporus reveal novel blotch 2 pathogens in Western Europe.</title>
        <authorList>
            <person name="Taparia T."/>
            <person name="Krijger M."/>
            <person name="Haynes E."/>
            <person name="Elpinstone J.G."/>
            <person name="Noble R."/>
            <person name="Van Der Wolf J."/>
        </authorList>
    </citation>
    <scope>NUCLEOTIDE SEQUENCE [LARGE SCALE GENOMIC DNA]</scope>
    <source>
        <strain evidence="5 6">F1001</strain>
    </source>
</reference>
<evidence type="ECO:0000259" key="4">
    <source>
        <dbReference type="Pfam" id="PF25954"/>
    </source>
</evidence>
<organism evidence="5 6">
    <name type="scientific">Pseudomonas gingeri</name>
    <dbReference type="NCBI Taxonomy" id="117681"/>
    <lineage>
        <taxon>Bacteria</taxon>
        <taxon>Pseudomonadati</taxon>
        <taxon>Pseudomonadota</taxon>
        <taxon>Gammaproteobacteria</taxon>
        <taxon>Pseudomonadales</taxon>
        <taxon>Pseudomonadaceae</taxon>
        <taxon>Pseudomonas</taxon>
    </lineage>
</organism>
<keyword evidence="2" id="KW-1133">Transmembrane helix</keyword>
<feature type="domain" description="CusB-like beta-barrel" evidence="4">
    <location>
        <begin position="264"/>
        <end position="307"/>
    </location>
</feature>
<protein>
    <submittedName>
        <fullName evidence="5">HlyD family secretion protein</fullName>
    </submittedName>
</protein>
<dbReference type="EMBL" id="JACAPU010000015">
    <property type="protein sequence ID" value="NWB47667.1"/>
    <property type="molecule type" value="Genomic_DNA"/>
</dbReference>
<keyword evidence="2" id="KW-0812">Transmembrane</keyword>
<dbReference type="Pfam" id="PF25954">
    <property type="entry name" value="Beta-barrel_RND_2"/>
    <property type="match status" value="1"/>
</dbReference>
<dbReference type="PANTHER" id="PTHR30386">
    <property type="entry name" value="MEMBRANE FUSION SUBUNIT OF EMRAB-TOLC MULTIDRUG EFFLUX PUMP"/>
    <property type="match status" value="1"/>
</dbReference>
<evidence type="ECO:0000256" key="1">
    <source>
        <dbReference type="ARBA" id="ARBA00009477"/>
    </source>
</evidence>
<dbReference type="Gene3D" id="2.40.30.170">
    <property type="match status" value="1"/>
</dbReference>
<dbReference type="Gene3D" id="2.40.50.100">
    <property type="match status" value="1"/>
</dbReference>
<dbReference type="Gene3D" id="1.10.287.470">
    <property type="entry name" value="Helix hairpin bin"/>
    <property type="match status" value="2"/>
</dbReference>
<dbReference type="InterPro" id="IPR058792">
    <property type="entry name" value="Beta-barrel_RND_2"/>
</dbReference>